<feature type="modified residue" description="4-aspartylphosphate" evidence="6">
    <location>
        <position position="54"/>
    </location>
</feature>
<dbReference type="SUPFAM" id="SSF52172">
    <property type="entry name" value="CheY-like"/>
    <property type="match status" value="1"/>
</dbReference>
<evidence type="ECO:0000256" key="2">
    <source>
        <dbReference type="ARBA" id="ARBA00023012"/>
    </source>
</evidence>
<dbReference type="PROSITE" id="PS50110">
    <property type="entry name" value="RESPONSE_REGULATORY"/>
    <property type="match status" value="1"/>
</dbReference>
<dbReference type="GO" id="GO:0000976">
    <property type="term" value="F:transcription cis-regulatory region binding"/>
    <property type="evidence" value="ECO:0007669"/>
    <property type="project" value="TreeGrafter"/>
</dbReference>
<dbReference type="GO" id="GO:0000156">
    <property type="term" value="F:phosphorelay response regulator activity"/>
    <property type="evidence" value="ECO:0007669"/>
    <property type="project" value="TreeGrafter"/>
</dbReference>
<dbReference type="HOGENOM" id="CLU_000445_69_9_11"/>
<reference evidence="8 9" key="1">
    <citation type="submission" date="2012-02" db="EMBL/GenBank/DDBJ databases">
        <title>Complete genome sequence of Actinoplanes missouriensis 431 (= NBRC 102363).</title>
        <authorList>
            <person name="Ohnishi Y."/>
            <person name="Ishikawa J."/>
            <person name="Sekine M."/>
            <person name="Hosoyama A."/>
            <person name="Harada T."/>
            <person name="Narita H."/>
            <person name="Hata T."/>
            <person name="Konno Y."/>
            <person name="Tutikane K."/>
            <person name="Fujita N."/>
            <person name="Horinouchi S."/>
            <person name="Hayakawa M."/>
        </authorList>
    </citation>
    <scope>NUCLEOTIDE SEQUENCE [LARGE SCALE GENOMIC DNA]</scope>
    <source>
        <strain evidence="9">ATCC 14538 / DSM 43046 / CBS 188.64 / JCM 3121 / NBRC 102363 / NCIMB 12654 / NRRL B-3342 / UNCC 431</strain>
    </source>
</reference>
<dbReference type="InterPro" id="IPR039420">
    <property type="entry name" value="WalR-like"/>
</dbReference>
<keyword evidence="4" id="KW-0238">DNA-binding</keyword>
<evidence type="ECO:0000256" key="4">
    <source>
        <dbReference type="ARBA" id="ARBA00023125"/>
    </source>
</evidence>
<organism evidence="8 9">
    <name type="scientific">Actinoplanes missouriensis (strain ATCC 14538 / DSM 43046 / CBS 188.64 / JCM 3121 / NBRC 102363 / NCIMB 12654 / NRRL B-3342 / UNCC 431)</name>
    <dbReference type="NCBI Taxonomy" id="512565"/>
    <lineage>
        <taxon>Bacteria</taxon>
        <taxon>Bacillati</taxon>
        <taxon>Actinomycetota</taxon>
        <taxon>Actinomycetes</taxon>
        <taxon>Micromonosporales</taxon>
        <taxon>Micromonosporaceae</taxon>
        <taxon>Actinoplanes</taxon>
    </lineage>
</organism>
<dbReference type="SMART" id="SM00448">
    <property type="entry name" value="REC"/>
    <property type="match status" value="1"/>
</dbReference>
<dbReference type="GO" id="GO:0005829">
    <property type="term" value="C:cytosol"/>
    <property type="evidence" value="ECO:0007669"/>
    <property type="project" value="TreeGrafter"/>
</dbReference>
<sequence>MTEDLILIAEDDADIREMLDFVLHSAGYETVSVGDGQAAAHVLTTRHPTAVITDVRMPTIDGIDLCRLVRRTEGSGTAVLMFTANALGSEVTAGMNAGADRYLTKPISPRHLLAELREVLASKSAHEQPCGQ</sequence>
<dbReference type="InterPro" id="IPR011006">
    <property type="entry name" value="CheY-like_superfamily"/>
</dbReference>
<keyword evidence="2" id="KW-0902">Two-component regulatory system</keyword>
<evidence type="ECO:0000256" key="1">
    <source>
        <dbReference type="ARBA" id="ARBA00022553"/>
    </source>
</evidence>
<dbReference type="Pfam" id="PF00072">
    <property type="entry name" value="Response_reg"/>
    <property type="match status" value="1"/>
</dbReference>
<evidence type="ECO:0000256" key="5">
    <source>
        <dbReference type="ARBA" id="ARBA00023163"/>
    </source>
</evidence>
<dbReference type="Gene3D" id="3.40.50.2300">
    <property type="match status" value="1"/>
</dbReference>
<name>I0H518_ACTM4</name>
<dbReference type="Proteomes" id="UP000007882">
    <property type="component" value="Chromosome"/>
</dbReference>
<gene>
    <name evidence="8" type="ordered locus">AMIS_28850</name>
</gene>
<dbReference type="OrthoDB" id="3197131at2"/>
<dbReference type="AlphaFoldDB" id="I0H518"/>
<dbReference type="STRING" id="512565.AMIS_28850"/>
<dbReference type="GO" id="GO:0032993">
    <property type="term" value="C:protein-DNA complex"/>
    <property type="evidence" value="ECO:0007669"/>
    <property type="project" value="TreeGrafter"/>
</dbReference>
<evidence type="ECO:0000256" key="6">
    <source>
        <dbReference type="PROSITE-ProRule" id="PRU00169"/>
    </source>
</evidence>
<dbReference type="PANTHER" id="PTHR48111:SF1">
    <property type="entry name" value="TWO-COMPONENT RESPONSE REGULATOR ORR33"/>
    <property type="match status" value="1"/>
</dbReference>
<dbReference type="EMBL" id="AP012319">
    <property type="protein sequence ID" value="BAL88105.1"/>
    <property type="molecule type" value="Genomic_DNA"/>
</dbReference>
<dbReference type="PATRIC" id="fig|512565.3.peg.2886"/>
<protein>
    <submittedName>
        <fullName evidence="8">Putative response regulator receiver domain protein</fullName>
    </submittedName>
</protein>
<keyword evidence="3" id="KW-0805">Transcription regulation</keyword>
<feature type="domain" description="Response regulatory" evidence="7">
    <location>
        <begin position="5"/>
        <end position="120"/>
    </location>
</feature>
<evidence type="ECO:0000256" key="3">
    <source>
        <dbReference type="ARBA" id="ARBA00023015"/>
    </source>
</evidence>
<accession>I0H518</accession>
<dbReference type="eggNOG" id="COG0745">
    <property type="taxonomic scope" value="Bacteria"/>
</dbReference>
<dbReference type="RefSeq" id="WP_014443000.1">
    <property type="nucleotide sequence ID" value="NC_017093.1"/>
</dbReference>
<dbReference type="KEGG" id="ams:AMIS_28850"/>
<evidence type="ECO:0000259" key="7">
    <source>
        <dbReference type="PROSITE" id="PS50110"/>
    </source>
</evidence>
<evidence type="ECO:0000313" key="8">
    <source>
        <dbReference type="EMBL" id="BAL88105.1"/>
    </source>
</evidence>
<proteinExistence type="predicted"/>
<evidence type="ECO:0000313" key="9">
    <source>
        <dbReference type="Proteomes" id="UP000007882"/>
    </source>
</evidence>
<dbReference type="InterPro" id="IPR001789">
    <property type="entry name" value="Sig_transdc_resp-reg_receiver"/>
</dbReference>
<dbReference type="GO" id="GO:0006355">
    <property type="term" value="P:regulation of DNA-templated transcription"/>
    <property type="evidence" value="ECO:0007669"/>
    <property type="project" value="TreeGrafter"/>
</dbReference>
<dbReference type="PANTHER" id="PTHR48111">
    <property type="entry name" value="REGULATOR OF RPOS"/>
    <property type="match status" value="1"/>
</dbReference>
<keyword evidence="5" id="KW-0804">Transcription</keyword>
<keyword evidence="1 6" id="KW-0597">Phosphoprotein</keyword>
<keyword evidence="9" id="KW-1185">Reference proteome</keyword>